<organism evidence="1">
    <name type="scientific">Culex pipiens</name>
    <name type="common">House mosquito</name>
    <dbReference type="NCBI Taxonomy" id="7175"/>
    <lineage>
        <taxon>Eukaryota</taxon>
        <taxon>Metazoa</taxon>
        <taxon>Ecdysozoa</taxon>
        <taxon>Arthropoda</taxon>
        <taxon>Hexapoda</taxon>
        <taxon>Insecta</taxon>
        <taxon>Pterygota</taxon>
        <taxon>Neoptera</taxon>
        <taxon>Endopterygota</taxon>
        <taxon>Diptera</taxon>
        <taxon>Nematocera</taxon>
        <taxon>Culicoidea</taxon>
        <taxon>Culicidae</taxon>
        <taxon>Culicinae</taxon>
        <taxon>Culicini</taxon>
        <taxon>Culex</taxon>
        <taxon>Culex</taxon>
    </lineage>
</organism>
<name>A0A8D8CIV4_CULPI</name>
<protein>
    <submittedName>
        <fullName evidence="1">(northern house mosquito) hypothetical protein</fullName>
    </submittedName>
</protein>
<proteinExistence type="predicted"/>
<dbReference type="AlphaFoldDB" id="A0A8D8CIV4"/>
<reference evidence="1" key="1">
    <citation type="submission" date="2021-05" db="EMBL/GenBank/DDBJ databases">
        <authorList>
            <person name="Alioto T."/>
            <person name="Alioto T."/>
            <person name="Gomez Garrido J."/>
        </authorList>
    </citation>
    <scope>NUCLEOTIDE SEQUENCE</scope>
</reference>
<dbReference type="EMBL" id="HBUE01126720">
    <property type="protein sequence ID" value="CAG6494930.1"/>
    <property type="molecule type" value="Transcribed_RNA"/>
</dbReference>
<evidence type="ECO:0000313" key="1">
    <source>
        <dbReference type="EMBL" id="CAG6494930.1"/>
    </source>
</evidence>
<accession>A0A8D8CIV4</accession>
<sequence>MEIRDFQFGEPDGGMKCRWSNGGGRRVSVLGGDFQFRRKSSLQLKVVVFKLSPNSVRLVGQGLAKLNFSLHLVEFIPKMIQFLEAKFELGEIPIEHKIIVVMVNQL</sequence>